<name>A0ABR7XYW6_9SPHI</name>
<dbReference type="SUPFAM" id="SSF56219">
    <property type="entry name" value="DNase I-like"/>
    <property type="match status" value="1"/>
</dbReference>
<proteinExistence type="predicted"/>
<keyword evidence="3" id="KW-0540">Nuclease</keyword>
<reference evidence="3 4" key="1">
    <citation type="submission" date="2020-08" db="EMBL/GenBank/DDBJ databases">
        <title>Sphingobacterium sp. DN00404 isolated from aquaculture water.</title>
        <authorList>
            <person name="Zhang M."/>
        </authorList>
    </citation>
    <scope>NUCLEOTIDE SEQUENCE [LARGE SCALE GENOMIC DNA]</scope>
    <source>
        <strain evidence="3 4">KCTC 32294</strain>
    </source>
</reference>
<protein>
    <submittedName>
        <fullName evidence="3">Endonuclease/exonuclease/phosphatase family protein</fullName>
    </submittedName>
</protein>
<evidence type="ECO:0000256" key="1">
    <source>
        <dbReference type="SAM" id="SignalP"/>
    </source>
</evidence>
<dbReference type="Proteomes" id="UP000606494">
    <property type="component" value="Unassembled WGS sequence"/>
</dbReference>
<dbReference type="PANTHER" id="PTHR12121:SF36">
    <property type="entry name" value="ENDONUCLEASE_EXONUCLEASE_PHOSPHATASE DOMAIN-CONTAINING PROTEIN"/>
    <property type="match status" value="1"/>
</dbReference>
<sequence length="285" mass="32256">MKKHLHIYLFVVLAWMAASCSKSETGGPADEDDAQQGEPTFVVASYNILHDTQDIPDHFKWTKRKDLLTKQVIDNQVDILCIQEDQANQATDIQRATGLQIAGTSKRILYNGKRFLMRSQGQFYLSETPEKSSYGWDAAAIRLCNWVLFNDSHTGRDFFVFNAHFDHIGPVAREQSALLMKQRIDFMTNGQPVIMTGDMNARPGERPIITLTSFLNDSRTISETVPKGPMGTYNGRSTQGEFTARIDYVFASNHIRVKEYAVLQDETDGIFPSDHFPVVTKLELK</sequence>
<dbReference type="PANTHER" id="PTHR12121">
    <property type="entry name" value="CARBON CATABOLITE REPRESSOR PROTEIN 4"/>
    <property type="match status" value="1"/>
</dbReference>
<keyword evidence="3" id="KW-0378">Hydrolase</keyword>
<gene>
    <name evidence="3" type="ORF">H8B17_01540</name>
</gene>
<accession>A0ABR7XYW6</accession>
<dbReference type="InterPro" id="IPR036691">
    <property type="entry name" value="Endo/exonu/phosph_ase_sf"/>
</dbReference>
<keyword evidence="1" id="KW-0732">Signal</keyword>
<dbReference type="EMBL" id="JACNYK010000001">
    <property type="protein sequence ID" value="MBD1424249.1"/>
    <property type="molecule type" value="Genomic_DNA"/>
</dbReference>
<dbReference type="Gene3D" id="3.60.10.10">
    <property type="entry name" value="Endonuclease/exonuclease/phosphatase"/>
    <property type="match status" value="1"/>
</dbReference>
<evidence type="ECO:0000259" key="2">
    <source>
        <dbReference type="Pfam" id="PF03372"/>
    </source>
</evidence>
<comment type="caution">
    <text evidence="3">The sequence shown here is derived from an EMBL/GenBank/DDBJ whole genome shotgun (WGS) entry which is preliminary data.</text>
</comment>
<dbReference type="InterPro" id="IPR050410">
    <property type="entry name" value="CCR4/nocturin_mRNA_transcr"/>
</dbReference>
<dbReference type="RefSeq" id="WP_190307412.1">
    <property type="nucleotide sequence ID" value="NZ_JACNYK010000001.1"/>
</dbReference>
<dbReference type="CDD" id="cd09083">
    <property type="entry name" value="EEP-1"/>
    <property type="match status" value="1"/>
</dbReference>
<feature type="chain" id="PRO_5046697394" evidence="1">
    <location>
        <begin position="24"/>
        <end position="285"/>
    </location>
</feature>
<dbReference type="GO" id="GO:0004519">
    <property type="term" value="F:endonuclease activity"/>
    <property type="evidence" value="ECO:0007669"/>
    <property type="project" value="UniProtKB-KW"/>
</dbReference>
<feature type="signal peptide" evidence="1">
    <location>
        <begin position="1"/>
        <end position="23"/>
    </location>
</feature>
<evidence type="ECO:0000313" key="4">
    <source>
        <dbReference type="Proteomes" id="UP000606494"/>
    </source>
</evidence>
<keyword evidence="4" id="KW-1185">Reference proteome</keyword>
<dbReference type="PROSITE" id="PS51257">
    <property type="entry name" value="PROKAR_LIPOPROTEIN"/>
    <property type="match status" value="1"/>
</dbReference>
<dbReference type="Pfam" id="PF03372">
    <property type="entry name" value="Exo_endo_phos"/>
    <property type="match status" value="1"/>
</dbReference>
<organism evidence="3 4">
    <name type="scientific">Sphingobacterium arenae</name>
    <dbReference type="NCBI Taxonomy" id="1280598"/>
    <lineage>
        <taxon>Bacteria</taxon>
        <taxon>Pseudomonadati</taxon>
        <taxon>Bacteroidota</taxon>
        <taxon>Sphingobacteriia</taxon>
        <taxon>Sphingobacteriales</taxon>
        <taxon>Sphingobacteriaceae</taxon>
        <taxon>Sphingobacterium</taxon>
    </lineage>
</organism>
<keyword evidence="3" id="KW-0255">Endonuclease</keyword>
<evidence type="ECO:0000313" key="3">
    <source>
        <dbReference type="EMBL" id="MBD1424249.1"/>
    </source>
</evidence>
<dbReference type="InterPro" id="IPR005135">
    <property type="entry name" value="Endo/exonuclease/phosphatase"/>
</dbReference>
<feature type="domain" description="Endonuclease/exonuclease/phosphatase" evidence="2">
    <location>
        <begin position="44"/>
        <end position="275"/>
    </location>
</feature>